<organism evidence="1 2">
    <name type="scientific">Cylindrobasidium torrendii FP15055 ss-10</name>
    <dbReference type="NCBI Taxonomy" id="1314674"/>
    <lineage>
        <taxon>Eukaryota</taxon>
        <taxon>Fungi</taxon>
        <taxon>Dikarya</taxon>
        <taxon>Basidiomycota</taxon>
        <taxon>Agaricomycotina</taxon>
        <taxon>Agaricomycetes</taxon>
        <taxon>Agaricomycetidae</taxon>
        <taxon>Agaricales</taxon>
        <taxon>Marasmiineae</taxon>
        <taxon>Physalacriaceae</taxon>
        <taxon>Cylindrobasidium</taxon>
    </lineage>
</organism>
<evidence type="ECO:0000313" key="1">
    <source>
        <dbReference type="EMBL" id="KIY71987.1"/>
    </source>
</evidence>
<dbReference type="Proteomes" id="UP000054007">
    <property type="component" value="Unassembled WGS sequence"/>
</dbReference>
<dbReference type="AlphaFoldDB" id="A0A0D7BND8"/>
<accession>A0A0D7BND8</accession>
<sequence>MEGYTRVRERISEEVINRLRVMVNKTREEMEFEDYIEQRIAKSGDDDFTLREDNLVDEVDRIMQGMMVERKDDAPSAKLETTGRSICASSCIQSTVGEQAQTECGETSCNCEAEEGRGIDNVQDLLA</sequence>
<protein>
    <submittedName>
        <fullName evidence="1">Uncharacterized protein</fullName>
    </submittedName>
</protein>
<keyword evidence="2" id="KW-1185">Reference proteome</keyword>
<name>A0A0D7BND8_9AGAR</name>
<proteinExistence type="predicted"/>
<reference evidence="1 2" key="1">
    <citation type="journal article" date="2015" name="Fungal Genet. Biol.">
        <title>Evolution of novel wood decay mechanisms in Agaricales revealed by the genome sequences of Fistulina hepatica and Cylindrobasidium torrendii.</title>
        <authorList>
            <person name="Floudas D."/>
            <person name="Held B.W."/>
            <person name="Riley R."/>
            <person name="Nagy L.G."/>
            <person name="Koehler G."/>
            <person name="Ransdell A.S."/>
            <person name="Younus H."/>
            <person name="Chow J."/>
            <person name="Chiniquy J."/>
            <person name="Lipzen A."/>
            <person name="Tritt A."/>
            <person name="Sun H."/>
            <person name="Haridas S."/>
            <person name="LaButti K."/>
            <person name="Ohm R.A."/>
            <person name="Kues U."/>
            <person name="Blanchette R.A."/>
            <person name="Grigoriev I.V."/>
            <person name="Minto R.E."/>
            <person name="Hibbett D.S."/>
        </authorList>
    </citation>
    <scope>NUCLEOTIDE SEQUENCE [LARGE SCALE GENOMIC DNA]</scope>
    <source>
        <strain evidence="1 2">FP15055 ss-10</strain>
    </source>
</reference>
<evidence type="ECO:0000313" key="2">
    <source>
        <dbReference type="Proteomes" id="UP000054007"/>
    </source>
</evidence>
<gene>
    <name evidence="1" type="ORF">CYLTODRAFT_79674</name>
</gene>
<dbReference type="EMBL" id="KN880448">
    <property type="protein sequence ID" value="KIY71987.1"/>
    <property type="molecule type" value="Genomic_DNA"/>
</dbReference>